<dbReference type="PROSITE" id="PS51078">
    <property type="entry name" value="ICLR_ED"/>
    <property type="match status" value="1"/>
</dbReference>
<keyword evidence="9" id="KW-1185">Reference proteome</keyword>
<organism evidence="6 8">
    <name type="scientific">Halalkalicoccus jeotgali (strain DSM 18796 / CECT 7217 / JCM 14584 / KCTC 4019 / B3)</name>
    <dbReference type="NCBI Taxonomy" id="795797"/>
    <lineage>
        <taxon>Archaea</taxon>
        <taxon>Methanobacteriati</taxon>
        <taxon>Methanobacteriota</taxon>
        <taxon>Stenosarchaea group</taxon>
        <taxon>Halobacteria</taxon>
        <taxon>Halobacteriales</taxon>
        <taxon>Halococcaceae</taxon>
        <taxon>Halalkalicoccus</taxon>
    </lineage>
</organism>
<protein>
    <submittedName>
        <fullName evidence="6">ArcR family transcription regulator</fullName>
    </submittedName>
</protein>
<dbReference type="GO" id="GO:0003677">
    <property type="term" value="F:DNA binding"/>
    <property type="evidence" value="ECO:0007669"/>
    <property type="project" value="UniProtKB-KW"/>
</dbReference>
<proteinExistence type="predicted"/>
<feature type="domain" description="IclR-ED" evidence="5">
    <location>
        <begin position="87"/>
        <end position="272"/>
    </location>
</feature>
<dbReference type="SUPFAM" id="SSF55781">
    <property type="entry name" value="GAF domain-like"/>
    <property type="match status" value="1"/>
</dbReference>
<evidence type="ECO:0000256" key="1">
    <source>
        <dbReference type="ARBA" id="ARBA00023015"/>
    </source>
</evidence>
<keyword evidence="2" id="KW-0238">DNA-binding</keyword>
<dbReference type="EMBL" id="CP002064">
    <property type="protein sequence ID" value="ADJ16852.1"/>
    <property type="molecule type" value="Genomic_DNA"/>
</dbReference>
<dbReference type="OrthoDB" id="14763at2157"/>
<evidence type="ECO:0000259" key="4">
    <source>
        <dbReference type="PROSITE" id="PS51077"/>
    </source>
</evidence>
<dbReference type="PANTHER" id="PTHR30136:SF35">
    <property type="entry name" value="HTH-TYPE TRANSCRIPTIONAL REGULATOR RV1719"/>
    <property type="match status" value="1"/>
</dbReference>
<dbReference type="GO" id="GO:0003700">
    <property type="term" value="F:DNA-binding transcription factor activity"/>
    <property type="evidence" value="ECO:0007669"/>
    <property type="project" value="TreeGrafter"/>
</dbReference>
<evidence type="ECO:0000256" key="3">
    <source>
        <dbReference type="ARBA" id="ARBA00023163"/>
    </source>
</evidence>
<dbReference type="InterPro" id="IPR005471">
    <property type="entry name" value="Tscrpt_reg_IclR_N"/>
</dbReference>
<dbReference type="HOGENOM" id="CLU_062618_6_1_2"/>
<dbReference type="InterPro" id="IPR036390">
    <property type="entry name" value="WH_DNA-bd_sf"/>
</dbReference>
<keyword evidence="3" id="KW-0804">Transcription</keyword>
<evidence type="ECO:0000313" key="9">
    <source>
        <dbReference type="Proteomes" id="UP000011645"/>
    </source>
</evidence>
<dbReference type="Pfam" id="PF09339">
    <property type="entry name" value="HTH_IclR"/>
    <property type="match status" value="1"/>
</dbReference>
<dbReference type="SMART" id="SM00346">
    <property type="entry name" value="HTH_ICLR"/>
    <property type="match status" value="1"/>
</dbReference>
<sequence length="273" mass="30896">MFINGELYYYRFLMRCMGSQRARGNEIGAVRKTLRILELLKKHDGARVTELSNELEWPKSTVHSHLETLKNAGYIVKNGDSYQLGFRFLDLGEHVKYRSDVYMMIEPRLDSLANNTGERVQFVISEHGDCVYARIAEGEHAVSTGSRLGRRRHMLHATAAGKSILAFTDREEVREIIESKGLPELTENTITNEDALFEELAEVRERGYAFNYEEHIEGLRAVAAPVQKPDGTVVGAISVSGPAHRMHGESFTKKLPENILGVCNEIELDIVYR</sequence>
<evidence type="ECO:0000313" key="8">
    <source>
        <dbReference type="Proteomes" id="UP000000390"/>
    </source>
</evidence>
<dbReference type="PROSITE" id="PS51077">
    <property type="entry name" value="HTH_ICLR"/>
    <property type="match status" value="1"/>
</dbReference>
<geneLocation type="plasmid" evidence="6 8">
    <name>2</name>
</geneLocation>
<dbReference type="InterPro" id="IPR014757">
    <property type="entry name" value="Tscrpt_reg_IclR_C"/>
</dbReference>
<dbReference type="AlphaFoldDB" id="D8JCV7"/>
<keyword evidence="6" id="KW-0614">Plasmid</keyword>
<dbReference type="CDD" id="cd00090">
    <property type="entry name" value="HTH_ARSR"/>
    <property type="match status" value="1"/>
</dbReference>
<evidence type="ECO:0000313" key="7">
    <source>
        <dbReference type="EMBL" id="ELY38712.1"/>
    </source>
</evidence>
<dbReference type="PANTHER" id="PTHR30136">
    <property type="entry name" value="HELIX-TURN-HELIX TRANSCRIPTIONAL REGULATOR, ICLR FAMILY"/>
    <property type="match status" value="1"/>
</dbReference>
<dbReference type="InterPro" id="IPR029016">
    <property type="entry name" value="GAF-like_dom_sf"/>
</dbReference>
<dbReference type="Gene3D" id="1.10.10.10">
    <property type="entry name" value="Winged helix-like DNA-binding domain superfamily/Winged helix DNA-binding domain"/>
    <property type="match status" value="1"/>
</dbReference>
<evidence type="ECO:0000259" key="5">
    <source>
        <dbReference type="PROSITE" id="PS51078"/>
    </source>
</evidence>
<dbReference type="SUPFAM" id="SSF46785">
    <property type="entry name" value="Winged helix' DNA-binding domain"/>
    <property type="match status" value="1"/>
</dbReference>
<feature type="domain" description="HTH iclR-type" evidence="4">
    <location>
        <begin position="27"/>
        <end position="86"/>
    </location>
</feature>
<dbReference type="EMBL" id="AOHV01000020">
    <property type="protein sequence ID" value="ELY38712.1"/>
    <property type="molecule type" value="Genomic_DNA"/>
</dbReference>
<reference evidence="7 9" key="2">
    <citation type="journal article" date="2014" name="PLoS Genet.">
        <title>Phylogenetically driven sequencing of extremely halophilic archaea reveals strategies for static and dynamic osmo-response.</title>
        <authorList>
            <person name="Becker E.A."/>
            <person name="Seitzer P.M."/>
            <person name="Tritt A."/>
            <person name="Larsen D."/>
            <person name="Krusor M."/>
            <person name="Yao A.I."/>
            <person name="Wu D."/>
            <person name="Madern D."/>
            <person name="Eisen J.A."/>
            <person name="Darling A.E."/>
            <person name="Facciotti M.T."/>
        </authorList>
    </citation>
    <scope>NUCLEOTIDE SEQUENCE [LARGE SCALE GENOMIC DNA]</scope>
    <source>
        <strain evidence="7">B3</strain>
        <strain evidence="9">DSM 18796 / CECT 7217 / JCM 14584 / KCTC 4019 / B3</strain>
    </source>
</reference>
<evidence type="ECO:0000313" key="6">
    <source>
        <dbReference type="EMBL" id="ADJ16852.1"/>
    </source>
</evidence>
<name>D8JCV7_HALJB</name>
<evidence type="ECO:0000256" key="2">
    <source>
        <dbReference type="ARBA" id="ARBA00023125"/>
    </source>
</evidence>
<dbReference type="InterPro" id="IPR050707">
    <property type="entry name" value="HTH_MetabolicPath_Reg"/>
</dbReference>
<keyword evidence="1" id="KW-0805">Transcription regulation</keyword>
<dbReference type="eggNOG" id="arCOG02798">
    <property type="taxonomic scope" value="Archaea"/>
</dbReference>
<dbReference type="Pfam" id="PF01614">
    <property type="entry name" value="IclR_C"/>
    <property type="match status" value="1"/>
</dbReference>
<dbReference type="KEGG" id="hje:HacjB3_17548"/>
<dbReference type="InterPro" id="IPR011991">
    <property type="entry name" value="ArsR-like_HTH"/>
</dbReference>
<dbReference type="Proteomes" id="UP000011645">
    <property type="component" value="Unassembled WGS sequence"/>
</dbReference>
<dbReference type="InterPro" id="IPR036388">
    <property type="entry name" value="WH-like_DNA-bd_sf"/>
</dbReference>
<gene>
    <name evidence="6" type="ordered locus">HacjB3_17548</name>
    <name evidence="7" type="ORF">C497_07219</name>
</gene>
<dbReference type="GO" id="GO:0045892">
    <property type="term" value="P:negative regulation of DNA-templated transcription"/>
    <property type="evidence" value="ECO:0007669"/>
    <property type="project" value="TreeGrafter"/>
</dbReference>
<dbReference type="Gene3D" id="3.30.450.40">
    <property type="match status" value="1"/>
</dbReference>
<dbReference type="Proteomes" id="UP000000390">
    <property type="component" value="Plasmid 2"/>
</dbReference>
<accession>D8JCV7</accession>
<dbReference type="PATRIC" id="fig|795797.18.peg.3426"/>
<reference evidence="6 8" key="1">
    <citation type="journal article" date="2010" name="J. Bacteriol.">
        <title>Complete genome sequence of Halalkalicoccus jeotgali B3(T), an extremely halophilic archaeon.</title>
        <authorList>
            <person name="Roh S.W."/>
            <person name="Nam Y.D."/>
            <person name="Nam S.H."/>
            <person name="Choi S.H."/>
            <person name="Park H.S."/>
            <person name="Bae J.W."/>
        </authorList>
    </citation>
    <scope>NUCLEOTIDE SEQUENCE [LARGE SCALE GENOMIC DNA]</scope>
    <source>
        <strain evidence="6">B3</strain>
        <strain evidence="8">DSM 18796 / CECT 7217 / JCM 14584 / KCTC 4019 / B3</strain>
        <plasmid evidence="8">2</plasmid>
    </source>
</reference>